<dbReference type="InterPro" id="IPR005821">
    <property type="entry name" value="Ion_trans_dom"/>
</dbReference>
<sequence length="1159" mass="134592">MTTSNKSQDIKISIQEKNEGTFSSILTKFDNSKPPHNGKEISSIIFSPDLSYLVTFSSEDSSIVGWPVKEDEFGELTYDTECKSENIMQILQVSNHKHVLIEVLEPTIFQKTSYKIIELNPIGNNIYFVKGNPRIDKGTFVAGTNDLFMIYGIEAMAHLYSNSTGEWKIKEIFGFELSKGNYSDLKLGYFMTPEKLFLANGGCNVLSQWDLATMTFEKQYLLDVKLDNLHPSTAIDIRLQNNPIEIEQKIIINDSKTLMAIYGFSTLNVEHQIAIYSTQSCIRIASAVMDYGAYSVLRFNFLKTDEFDEDLLIRESGIFFVEPSYHLVDYNNRNAEVNIEQLFVHQPDNSSVEVILGNGRIVCCSQGKIIHYGIDKKHLEKSQEKLKLHSCSRASRVHFLKIVNDLLKKIQSRKYSFTQKTFALSRINVRWKVLHYSGTGSTHIIAYKGKKMIDEYKFFEPRTGYVYDCRPTNNGDLIMITKRGIKIFTFHTKDEKIQMCYFWVNDDWNNLWKETRHLTSDIFLNENDDDPFFGEKAVKELSEMKTLPPLDIERVLDEYETCCVSDHERRFIFKELLANYLSDVVILAELGESVLKLAIKKNKGNVVDLVYDSVMDNIRKDSGAYMGLLSIITSSLSQLQEHYPEVVKSYMSHTSLILDHDCVEITESKMPPFFGFARDQQILRDGVFNNIYSKFQTLSHVMSPLLLFKKKTHEIQNYGKPAVTLVVPLPKFASYNTNYKFLQDFIRPESNGFIEQEYYDLYKRWSGEALLHFKWHTFGKYYYYANWAVFTTFLIIFAFTSTLSEDNLPENNRKSLFIVAILFGSFQLSIEIRRIIWRPGYYFKDLWNLLDLCACCFPIATSIYWIQFGKPPEWLIASSNLLLDFEFLLYLRIFESYGRYSAIILGVAYRVFSFLVILFIILISFAHAFYIVLKPQKSFSLDTPSNNDLNDPNNPWSLTDVFYNYEENADGTLSQNVKPTYMKQPDGNTNMFALPHTALLAMYKLLSGDTSPLETWAYGDTPFVAILAVSFSFITVVYLMNLFIGLLSNVIEDYNDRVSYLVQKAKILGEIELFHLFPQQRRWRTWFPDWIYYEVPVDYVRKKVRNIDANEDDSEFPPVVRLKLRNLIDLQKPTDEKDLSNQIKVIQNFLEKQFKEFKQ</sequence>
<evidence type="ECO:0000256" key="6">
    <source>
        <dbReference type="SAM" id="Phobius"/>
    </source>
</evidence>
<dbReference type="SUPFAM" id="SSF50978">
    <property type="entry name" value="WD40 repeat-like"/>
    <property type="match status" value="1"/>
</dbReference>
<dbReference type="PANTHER" id="PTHR10582:SF2">
    <property type="entry name" value="INACTIVE"/>
    <property type="match status" value="1"/>
</dbReference>
<comment type="caution">
    <text evidence="8">The sequence shown here is derived from an EMBL/GenBank/DDBJ whole genome shotgun (WGS) entry which is preliminary data.</text>
</comment>
<keyword evidence="2 6" id="KW-0812">Transmembrane</keyword>
<keyword evidence="4 6" id="KW-1133">Transmembrane helix</keyword>
<dbReference type="GO" id="GO:0005216">
    <property type="term" value="F:monoatomic ion channel activity"/>
    <property type="evidence" value="ECO:0007669"/>
    <property type="project" value="InterPro"/>
</dbReference>
<dbReference type="Proteomes" id="UP000247702">
    <property type="component" value="Unassembled WGS sequence"/>
</dbReference>
<dbReference type="STRING" id="94130.A0A2Z6R9U4"/>
<accession>A0A2Z6R9U4</accession>
<reference evidence="8 10" key="1">
    <citation type="submission" date="2017-11" db="EMBL/GenBank/DDBJ databases">
        <title>The genome of Rhizophagus clarus HR1 reveals common genetic basis of auxotrophy among arbuscular mycorrhizal fungi.</title>
        <authorList>
            <person name="Kobayashi Y."/>
        </authorList>
    </citation>
    <scope>NUCLEOTIDE SEQUENCE [LARGE SCALE GENOMIC DNA]</scope>
    <source>
        <strain evidence="8 10">HR1</strain>
    </source>
</reference>
<dbReference type="InterPro" id="IPR036322">
    <property type="entry name" value="WD40_repeat_dom_sf"/>
</dbReference>
<dbReference type="GO" id="GO:0005886">
    <property type="term" value="C:plasma membrane"/>
    <property type="evidence" value="ECO:0007669"/>
    <property type="project" value="TreeGrafter"/>
</dbReference>
<dbReference type="EMBL" id="BEXD01002680">
    <property type="protein sequence ID" value="GBB99095.1"/>
    <property type="molecule type" value="Genomic_DNA"/>
</dbReference>
<dbReference type="PANTHER" id="PTHR10582">
    <property type="entry name" value="TRANSIENT RECEPTOR POTENTIAL ION CHANNEL PROTEIN"/>
    <property type="match status" value="1"/>
</dbReference>
<evidence type="ECO:0000256" key="5">
    <source>
        <dbReference type="ARBA" id="ARBA00023136"/>
    </source>
</evidence>
<evidence type="ECO:0000259" key="7">
    <source>
        <dbReference type="Pfam" id="PF00520"/>
    </source>
</evidence>
<evidence type="ECO:0000313" key="10">
    <source>
        <dbReference type="Proteomes" id="UP000247702"/>
    </source>
</evidence>
<dbReference type="Pfam" id="PF00520">
    <property type="entry name" value="Ion_trans"/>
    <property type="match status" value="1"/>
</dbReference>
<evidence type="ECO:0000256" key="2">
    <source>
        <dbReference type="ARBA" id="ARBA00022692"/>
    </source>
</evidence>
<proteinExistence type="predicted"/>
<keyword evidence="3" id="KW-0677">Repeat</keyword>
<feature type="transmembrane region" description="Helical" evidence="6">
    <location>
        <begin position="1023"/>
        <end position="1047"/>
    </location>
</feature>
<dbReference type="Proteomes" id="UP000615446">
    <property type="component" value="Unassembled WGS sequence"/>
</dbReference>
<dbReference type="OrthoDB" id="2377581at2759"/>
<gene>
    <name evidence="9" type="ORF">RCL2_001807800</name>
    <name evidence="8" type="ORF">RclHR1_03410008</name>
</gene>
<evidence type="ECO:0000256" key="3">
    <source>
        <dbReference type="ARBA" id="ARBA00022737"/>
    </source>
</evidence>
<protein>
    <recommendedName>
        <fullName evidence="7">Ion transport domain-containing protein</fullName>
    </recommendedName>
</protein>
<dbReference type="InterPro" id="IPR024862">
    <property type="entry name" value="TRPV"/>
</dbReference>
<evidence type="ECO:0000256" key="4">
    <source>
        <dbReference type="ARBA" id="ARBA00022989"/>
    </source>
</evidence>
<evidence type="ECO:0000256" key="1">
    <source>
        <dbReference type="ARBA" id="ARBA00004141"/>
    </source>
</evidence>
<feature type="transmembrane region" description="Helical" evidence="6">
    <location>
        <begin position="781"/>
        <end position="803"/>
    </location>
</feature>
<dbReference type="GO" id="GO:0098703">
    <property type="term" value="P:calcium ion import across plasma membrane"/>
    <property type="evidence" value="ECO:0007669"/>
    <property type="project" value="TreeGrafter"/>
</dbReference>
<reference evidence="9" key="2">
    <citation type="submission" date="2019-10" db="EMBL/GenBank/DDBJ databases">
        <title>Conservation and host-specific expression of non-tandemly repeated heterogenous ribosome RNA gene in arbuscular mycorrhizal fungi.</title>
        <authorList>
            <person name="Maeda T."/>
            <person name="Kobayashi Y."/>
            <person name="Nakagawa T."/>
            <person name="Ezawa T."/>
            <person name="Yamaguchi K."/>
            <person name="Bino T."/>
            <person name="Nishimoto Y."/>
            <person name="Shigenobu S."/>
            <person name="Kawaguchi M."/>
        </authorList>
    </citation>
    <scope>NUCLEOTIDE SEQUENCE</scope>
    <source>
        <strain evidence="9">HR1</strain>
    </source>
</reference>
<feature type="domain" description="Ion transport" evidence="7">
    <location>
        <begin position="786"/>
        <end position="1057"/>
    </location>
</feature>
<feature type="transmembrane region" description="Helical" evidence="6">
    <location>
        <begin position="815"/>
        <end position="836"/>
    </location>
</feature>
<evidence type="ECO:0000313" key="9">
    <source>
        <dbReference type="EMBL" id="GES91246.1"/>
    </source>
</evidence>
<keyword evidence="5 6" id="KW-0472">Membrane</keyword>
<dbReference type="EMBL" id="BLAL01000199">
    <property type="protein sequence ID" value="GES91246.1"/>
    <property type="molecule type" value="Genomic_DNA"/>
</dbReference>
<name>A0A2Z6R9U4_9GLOM</name>
<comment type="subcellular location">
    <subcellularLocation>
        <location evidence="1">Membrane</location>
        <topology evidence="1">Multi-pass membrane protein</topology>
    </subcellularLocation>
</comment>
<evidence type="ECO:0000313" key="8">
    <source>
        <dbReference type="EMBL" id="GBB99095.1"/>
    </source>
</evidence>
<dbReference type="AlphaFoldDB" id="A0A2Z6R9U4"/>
<feature type="transmembrane region" description="Helical" evidence="6">
    <location>
        <begin position="911"/>
        <end position="933"/>
    </location>
</feature>
<feature type="transmembrane region" description="Helical" evidence="6">
    <location>
        <begin position="874"/>
        <end position="891"/>
    </location>
</feature>
<keyword evidence="10" id="KW-1185">Reference proteome</keyword>
<organism evidence="8 10">
    <name type="scientific">Rhizophagus clarus</name>
    <dbReference type="NCBI Taxonomy" id="94130"/>
    <lineage>
        <taxon>Eukaryota</taxon>
        <taxon>Fungi</taxon>
        <taxon>Fungi incertae sedis</taxon>
        <taxon>Mucoromycota</taxon>
        <taxon>Glomeromycotina</taxon>
        <taxon>Glomeromycetes</taxon>
        <taxon>Glomerales</taxon>
        <taxon>Glomeraceae</taxon>
        <taxon>Rhizophagus</taxon>
    </lineage>
</organism>